<evidence type="ECO:0000259" key="2">
    <source>
        <dbReference type="Pfam" id="PF00388"/>
    </source>
</evidence>
<feature type="region of interest" description="Disordered" evidence="1">
    <location>
        <begin position="32"/>
        <end position="87"/>
    </location>
</feature>
<comment type="caution">
    <text evidence="3">The sequence shown here is derived from an EMBL/GenBank/DDBJ whole genome shotgun (WGS) entry which is preliminary data.</text>
</comment>
<dbReference type="GO" id="GO:0008081">
    <property type="term" value="F:phosphoric diester hydrolase activity"/>
    <property type="evidence" value="ECO:0007669"/>
    <property type="project" value="InterPro"/>
</dbReference>
<name>A0A392QMB9_9FABA</name>
<protein>
    <submittedName>
        <fullName evidence="3">Phosphoinositide phospholipase C 6-like</fullName>
    </submittedName>
</protein>
<feature type="compositionally biased region" description="Basic and acidic residues" evidence="1">
    <location>
        <begin position="70"/>
        <end position="87"/>
    </location>
</feature>
<feature type="compositionally biased region" description="Basic and acidic residues" evidence="1">
    <location>
        <begin position="40"/>
        <end position="54"/>
    </location>
</feature>
<evidence type="ECO:0000313" key="3">
    <source>
        <dbReference type="EMBL" id="MCI24676.1"/>
    </source>
</evidence>
<dbReference type="InterPro" id="IPR017946">
    <property type="entry name" value="PLC-like_Pdiesterase_TIM-brl"/>
</dbReference>
<feature type="non-terminal residue" evidence="3">
    <location>
        <position position="87"/>
    </location>
</feature>
<dbReference type="AlphaFoldDB" id="A0A392QMB9"/>
<feature type="domain" description="Phosphatidylinositol-specific phospholipase C X" evidence="2">
    <location>
        <begin position="2"/>
        <end position="39"/>
    </location>
</feature>
<proteinExistence type="predicted"/>
<dbReference type="SUPFAM" id="SSF51695">
    <property type="entry name" value="PLC-like phosphodiesterases"/>
    <property type="match status" value="1"/>
</dbReference>
<evidence type="ECO:0000256" key="1">
    <source>
        <dbReference type="SAM" id="MobiDB-lite"/>
    </source>
</evidence>
<reference evidence="3 4" key="1">
    <citation type="journal article" date="2018" name="Front. Plant Sci.">
        <title>Red Clover (Trifolium pratense) and Zigzag Clover (T. medium) - A Picture of Genomic Similarities and Differences.</title>
        <authorList>
            <person name="Dluhosova J."/>
            <person name="Istvanek J."/>
            <person name="Nedelnik J."/>
            <person name="Repkova J."/>
        </authorList>
    </citation>
    <scope>NUCLEOTIDE SEQUENCE [LARGE SCALE GENOMIC DNA]</scope>
    <source>
        <strain evidence="4">cv. 10/8</strain>
        <tissue evidence="3">Leaf</tissue>
    </source>
</reference>
<dbReference type="EMBL" id="LXQA010142882">
    <property type="protein sequence ID" value="MCI24676.1"/>
    <property type="molecule type" value="Genomic_DNA"/>
</dbReference>
<accession>A0A392QMB9</accession>
<dbReference type="Proteomes" id="UP000265520">
    <property type="component" value="Unassembled WGS sequence"/>
</dbReference>
<dbReference type="Gene3D" id="3.20.20.190">
    <property type="entry name" value="Phosphatidylinositol (PI) phosphodiesterase"/>
    <property type="match status" value="1"/>
</dbReference>
<keyword evidence="4" id="KW-1185">Reference proteome</keyword>
<dbReference type="PROSITE" id="PS50007">
    <property type="entry name" value="PIPLC_X_DOMAIN"/>
    <property type="match status" value="1"/>
</dbReference>
<organism evidence="3 4">
    <name type="scientific">Trifolium medium</name>
    <dbReference type="NCBI Taxonomy" id="97028"/>
    <lineage>
        <taxon>Eukaryota</taxon>
        <taxon>Viridiplantae</taxon>
        <taxon>Streptophyta</taxon>
        <taxon>Embryophyta</taxon>
        <taxon>Tracheophyta</taxon>
        <taxon>Spermatophyta</taxon>
        <taxon>Magnoliopsida</taxon>
        <taxon>eudicotyledons</taxon>
        <taxon>Gunneridae</taxon>
        <taxon>Pentapetalae</taxon>
        <taxon>rosids</taxon>
        <taxon>fabids</taxon>
        <taxon>Fabales</taxon>
        <taxon>Fabaceae</taxon>
        <taxon>Papilionoideae</taxon>
        <taxon>50 kb inversion clade</taxon>
        <taxon>NPAAA clade</taxon>
        <taxon>Hologalegina</taxon>
        <taxon>IRL clade</taxon>
        <taxon>Trifolieae</taxon>
        <taxon>Trifolium</taxon>
    </lineage>
</organism>
<dbReference type="InterPro" id="IPR000909">
    <property type="entry name" value="PLipase_C_PInositol-sp_X_dom"/>
</dbReference>
<dbReference type="Pfam" id="PF00388">
    <property type="entry name" value="PI-PLC-X"/>
    <property type="match status" value="1"/>
</dbReference>
<sequence length="87" mass="9831">MATQIFGEILYYPQQEECLSLTEFPSPESLKNRVIISTKPPKERFESNRIKDNRNYPALDGSSESSEDESSGKESPDSTIEVEIKST</sequence>
<dbReference type="GO" id="GO:0006629">
    <property type="term" value="P:lipid metabolic process"/>
    <property type="evidence" value="ECO:0007669"/>
    <property type="project" value="InterPro"/>
</dbReference>
<evidence type="ECO:0000313" key="4">
    <source>
        <dbReference type="Proteomes" id="UP000265520"/>
    </source>
</evidence>